<name>A0ABU1AP14_9BACT</name>
<protein>
    <submittedName>
        <fullName evidence="2">TnsA endonuclease N-terminal domain-containing protein</fullName>
    </submittedName>
</protein>
<comment type="caution">
    <text evidence="2">The sequence shown here is derived from an EMBL/GenBank/DDBJ whole genome shotgun (WGS) entry which is preliminary data.</text>
</comment>
<organism evidence="2 3">
    <name type="scientific">Thalassobacterium maritimum</name>
    <dbReference type="NCBI Taxonomy" id="3041265"/>
    <lineage>
        <taxon>Bacteria</taxon>
        <taxon>Pseudomonadati</taxon>
        <taxon>Verrucomicrobiota</taxon>
        <taxon>Opitutia</taxon>
        <taxon>Puniceicoccales</taxon>
        <taxon>Coraliomargaritaceae</taxon>
        <taxon>Thalassobacterium</taxon>
    </lineage>
</organism>
<keyword evidence="3" id="KW-1185">Reference proteome</keyword>
<keyword evidence="2" id="KW-0540">Nuclease</keyword>
<dbReference type="Pfam" id="PF08722">
    <property type="entry name" value="Tn7_TnsA-like_N"/>
    <property type="match status" value="1"/>
</dbReference>
<reference evidence="2 3" key="1">
    <citation type="submission" date="2023-04" db="EMBL/GenBank/DDBJ databases">
        <title>A novel bacteria isolated from coastal sediment.</title>
        <authorList>
            <person name="Liu X.-J."/>
            <person name="Du Z.-J."/>
        </authorList>
    </citation>
    <scope>NUCLEOTIDE SEQUENCE [LARGE SCALE GENOMIC DNA]</scope>
    <source>
        <strain evidence="2 3">SDUM461003</strain>
    </source>
</reference>
<keyword evidence="2" id="KW-0255">Endonuclease</keyword>
<gene>
    <name evidence="2" type="ORF">QEH52_00155</name>
</gene>
<dbReference type="RefSeq" id="WP_308947865.1">
    <property type="nucleotide sequence ID" value="NZ_JARXHW010000001.1"/>
</dbReference>
<dbReference type="Proteomes" id="UP001225316">
    <property type="component" value="Unassembled WGS sequence"/>
</dbReference>
<accession>A0ABU1AP14</accession>
<evidence type="ECO:0000259" key="1">
    <source>
        <dbReference type="Pfam" id="PF08722"/>
    </source>
</evidence>
<dbReference type="GO" id="GO:0004519">
    <property type="term" value="F:endonuclease activity"/>
    <property type="evidence" value="ECO:0007669"/>
    <property type="project" value="UniProtKB-KW"/>
</dbReference>
<evidence type="ECO:0000313" key="2">
    <source>
        <dbReference type="EMBL" id="MDQ8205906.1"/>
    </source>
</evidence>
<evidence type="ECO:0000313" key="3">
    <source>
        <dbReference type="Proteomes" id="UP001225316"/>
    </source>
</evidence>
<proteinExistence type="predicted"/>
<keyword evidence="2" id="KW-0378">Hydrolase</keyword>
<dbReference type="InterPro" id="IPR014833">
    <property type="entry name" value="TnsA_N"/>
</dbReference>
<sequence>MKKNQSYQRIKQPKRSYTCLTGVVPVWNHFTDQSPRSELIRFESQLERNFILKTEFCIDCCSIRRAKKILWHDGMKNRQYTPDFDVQTWDENKNPLKRYVVEVKRVDELEKKAAELEPKFAAMREIYEKEGIEFIIQTDEDINDDFLKNAIFLREFRRHPYLEYPLSEVYGIEKQILDLLLDLGQATPNSLLACISDDKWKRAAYLPYVWRLVCEDQICANLLEPLTMESPLWHIDHHKEEGILWRRFLK</sequence>
<dbReference type="EMBL" id="JARXHW010000001">
    <property type="protein sequence ID" value="MDQ8205906.1"/>
    <property type="molecule type" value="Genomic_DNA"/>
</dbReference>
<feature type="domain" description="TnsA endonuclease N-terminal" evidence="1">
    <location>
        <begin position="73"/>
        <end position="139"/>
    </location>
</feature>